<proteinExistence type="predicted"/>
<dbReference type="RefSeq" id="WP_158763059.1">
    <property type="nucleotide sequence ID" value="NZ_CP046912.1"/>
</dbReference>
<dbReference type="EMBL" id="CP046912">
    <property type="protein sequence ID" value="QGZ59885.1"/>
    <property type="molecule type" value="Genomic_DNA"/>
</dbReference>
<reference evidence="1 2" key="1">
    <citation type="submission" date="2019-12" db="EMBL/GenBank/DDBJ databases">
        <title>Paraburkholderia acidiphila 7Q-K02 sp. nov and Paraburkholderia acidisoli DHF22 sp. nov., two strains isolated from forest soil.</title>
        <authorList>
            <person name="Gao Z."/>
            <person name="Qiu L."/>
        </authorList>
    </citation>
    <scope>NUCLEOTIDE SEQUENCE [LARGE SCALE GENOMIC DNA]</scope>
    <source>
        <strain evidence="1 2">7Q-K02</strain>
    </source>
</reference>
<dbReference type="Proteomes" id="UP000434209">
    <property type="component" value="Chromosome 4"/>
</dbReference>
<evidence type="ECO:0000313" key="1">
    <source>
        <dbReference type="EMBL" id="QGZ59885.1"/>
    </source>
</evidence>
<dbReference type="AlphaFoldDB" id="A0A7Z2JE97"/>
<evidence type="ECO:0000313" key="2">
    <source>
        <dbReference type="Proteomes" id="UP000434209"/>
    </source>
</evidence>
<sequence length="63" mass="6954">MTLWRGLAADLTVARVGWADGLARLTIPERATKGSGVANVQRMRLPSRFEPAFKTAFSIRIPK</sequence>
<organism evidence="1 2">
    <name type="scientific">Paraburkholderia acidiphila</name>
    <dbReference type="NCBI Taxonomy" id="2571747"/>
    <lineage>
        <taxon>Bacteria</taxon>
        <taxon>Pseudomonadati</taxon>
        <taxon>Pseudomonadota</taxon>
        <taxon>Betaproteobacteria</taxon>
        <taxon>Burkholderiales</taxon>
        <taxon>Burkholderiaceae</taxon>
        <taxon>Paraburkholderia</taxon>
    </lineage>
</organism>
<name>A0A7Z2JE97_9BURK</name>
<dbReference type="KEGG" id="pacp:FAZ97_33660"/>
<keyword evidence="2" id="KW-1185">Reference proteome</keyword>
<accession>A0A7Z2JE97</accession>
<protein>
    <submittedName>
        <fullName evidence="1">Uncharacterized protein</fullName>
    </submittedName>
</protein>
<gene>
    <name evidence="1" type="ORF">FAZ97_33660</name>
</gene>